<gene>
    <name evidence="2" type="ORF">QU605_05865</name>
</gene>
<protein>
    <submittedName>
        <fullName evidence="2">DUF1801 domain-containing protein</fullName>
    </submittedName>
</protein>
<name>A0ABT7WDJ6_9FLAO</name>
<dbReference type="InterPro" id="IPR014922">
    <property type="entry name" value="YdhG-like"/>
</dbReference>
<dbReference type="Proteomes" id="UP001174839">
    <property type="component" value="Unassembled WGS sequence"/>
</dbReference>
<dbReference type="Pfam" id="PF08818">
    <property type="entry name" value="DUF1801"/>
    <property type="match status" value="1"/>
</dbReference>
<dbReference type="RefSeq" id="WP_289724345.1">
    <property type="nucleotide sequence ID" value="NZ_JAUDUY010000002.1"/>
</dbReference>
<dbReference type="SUPFAM" id="SSF159888">
    <property type="entry name" value="YdhG-like"/>
    <property type="match status" value="1"/>
</dbReference>
<evidence type="ECO:0000313" key="2">
    <source>
        <dbReference type="EMBL" id="MDM9630985.1"/>
    </source>
</evidence>
<evidence type="ECO:0000313" key="3">
    <source>
        <dbReference type="Proteomes" id="UP001174839"/>
    </source>
</evidence>
<dbReference type="Gene3D" id="3.90.1150.200">
    <property type="match status" value="1"/>
</dbReference>
<reference evidence="2" key="1">
    <citation type="submission" date="2023-06" db="EMBL/GenBank/DDBJ databases">
        <title>Robiginitalea aurantiacus sp. nov. and Algoriphagus sediminis sp. nov., isolated from coastal sediment.</title>
        <authorList>
            <person name="Zhou Z.Y."/>
            <person name="An J."/>
            <person name="Jia Y.W."/>
            <person name="Du Z.J."/>
        </authorList>
    </citation>
    <scope>NUCLEOTIDE SEQUENCE</scope>
    <source>
        <strain evidence="2">M39</strain>
    </source>
</reference>
<organism evidence="2 3">
    <name type="scientific">Robiginitalea aurantiaca</name>
    <dbReference type="NCBI Taxonomy" id="3056915"/>
    <lineage>
        <taxon>Bacteria</taxon>
        <taxon>Pseudomonadati</taxon>
        <taxon>Bacteroidota</taxon>
        <taxon>Flavobacteriia</taxon>
        <taxon>Flavobacteriales</taxon>
        <taxon>Flavobacteriaceae</taxon>
        <taxon>Robiginitalea</taxon>
    </lineage>
</organism>
<dbReference type="EMBL" id="JAUDUY010000002">
    <property type="protein sequence ID" value="MDM9630985.1"/>
    <property type="molecule type" value="Genomic_DNA"/>
</dbReference>
<comment type="caution">
    <text evidence="2">The sequence shown here is derived from an EMBL/GenBank/DDBJ whole genome shotgun (WGS) entry which is preliminary data.</text>
</comment>
<keyword evidence="3" id="KW-1185">Reference proteome</keyword>
<proteinExistence type="predicted"/>
<evidence type="ECO:0000259" key="1">
    <source>
        <dbReference type="Pfam" id="PF08818"/>
    </source>
</evidence>
<accession>A0ABT7WDJ6</accession>
<sequence length="125" mass="14524">MNPAALYILDQPEPFRTILLQLQTLIEQAVPECSLKFKYKIPFYYLRDKPFCYLNYSRDYVDLGFIRGAWLKSHPDVLISEGRKVVKSLRYRSVGEIDVAVLFEVLEEAVAAQDKKNGRPPPQSW</sequence>
<feature type="domain" description="YdhG-like" evidence="1">
    <location>
        <begin position="16"/>
        <end position="110"/>
    </location>
</feature>